<feature type="binding site" evidence="16">
    <location>
        <position position="216"/>
    </location>
    <ligand>
        <name>Mg(2+)</name>
        <dbReference type="ChEBI" id="CHEBI:18420"/>
        <label>1</label>
    </ligand>
</feature>
<dbReference type="GO" id="GO:0005739">
    <property type="term" value="C:mitochondrion"/>
    <property type="evidence" value="ECO:0000318"/>
    <property type="project" value="GO_Central"/>
</dbReference>
<dbReference type="InterPro" id="IPR018109">
    <property type="entry name" value="Folylpolyglutamate_synth_CS"/>
</dbReference>
<keyword evidence="18" id="KW-1185">Reference proteome</keyword>
<dbReference type="GO" id="GO:0005524">
    <property type="term" value="F:ATP binding"/>
    <property type="evidence" value="ECO:0007669"/>
    <property type="project" value="UniProtKB-KW"/>
</dbReference>
<dbReference type="EC" id="6.3.2.17" evidence="3 14"/>
<dbReference type="Gene3D" id="3.40.1190.10">
    <property type="entry name" value="Mur-like, catalytic domain"/>
    <property type="match status" value="1"/>
</dbReference>
<organism evidence="17 18">
    <name type="scientific">Zostera marina</name>
    <name type="common">Eelgrass</name>
    <dbReference type="NCBI Taxonomy" id="29655"/>
    <lineage>
        <taxon>Eukaryota</taxon>
        <taxon>Viridiplantae</taxon>
        <taxon>Streptophyta</taxon>
        <taxon>Embryophyta</taxon>
        <taxon>Tracheophyta</taxon>
        <taxon>Spermatophyta</taxon>
        <taxon>Magnoliopsida</taxon>
        <taxon>Liliopsida</taxon>
        <taxon>Zosteraceae</taxon>
        <taxon>Zostera</taxon>
    </lineage>
</organism>
<evidence type="ECO:0000256" key="14">
    <source>
        <dbReference type="PIRNR" id="PIRNR038895"/>
    </source>
</evidence>
<dbReference type="OMA" id="ESLDCCM"/>
<dbReference type="GO" id="GO:0046872">
    <property type="term" value="F:metal ion binding"/>
    <property type="evidence" value="ECO:0007669"/>
    <property type="project" value="UniProtKB-KW"/>
</dbReference>
<evidence type="ECO:0000256" key="2">
    <source>
        <dbReference type="ARBA" id="ARBA00008276"/>
    </source>
</evidence>
<comment type="catalytic activity">
    <reaction evidence="13 14">
        <text>(6S)-5,6,7,8-tetrahydrofolyl-(gamma-L-Glu)(n) + L-glutamate + ATP = (6S)-5,6,7,8-tetrahydrofolyl-(gamma-L-Glu)(n+1) + ADP + phosphate + H(+)</text>
        <dbReference type="Rhea" id="RHEA:10580"/>
        <dbReference type="Rhea" id="RHEA-COMP:14738"/>
        <dbReference type="Rhea" id="RHEA-COMP:14740"/>
        <dbReference type="ChEBI" id="CHEBI:15378"/>
        <dbReference type="ChEBI" id="CHEBI:29985"/>
        <dbReference type="ChEBI" id="CHEBI:30616"/>
        <dbReference type="ChEBI" id="CHEBI:43474"/>
        <dbReference type="ChEBI" id="CHEBI:141005"/>
        <dbReference type="ChEBI" id="CHEBI:456216"/>
        <dbReference type="EC" id="6.3.2.17"/>
    </reaction>
</comment>
<dbReference type="OrthoDB" id="5212574at2759"/>
<proteinExistence type="inferred from homology"/>
<dbReference type="PIRSF" id="PIRSF038895">
    <property type="entry name" value="FPGS"/>
    <property type="match status" value="1"/>
</dbReference>
<dbReference type="InterPro" id="IPR036565">
    <property type="entry name" value="Mur-like_cat_sf"/>
</dbReference>
<evidence type="ECO:0000256" key="10">
    <source>
        <dbReference type="ARBA" id="ARBA00022842"/>
    </source>
</evidence>
<feature type="binding site" evidence="16">
    <location>
        <position position="147"/>
    </location>
    <ligand>
        <name>Mg(2+)</name>
        <dbReference type="ChEBI" id="CHEBI:18420"/>
        <label>1</label>
    </ligand>
</feature>
<evidence type="ECO:0000256" key="12">
    <source>
        <dbReference type="ARBA" id="ARBA00030876"/>
    </source>
</evidence>
<dbReference type="NCBIfam" id="TIGR01499">
    <property type="entry name" value="folC"/>
    <property type="match status" value="1"/>
</dbReference>
<accession>A0A0K9PU49</accession>
<evidence type="ECO:0000256" key="3">
    <source>
        <dbReference type="ARBA" id="ARBA00013025"/>
    </source>
</evidence>
<keyword evidence="8 15" id="KW-0547">Nucleotide-binding</keyword>
<dbReference type="SUPFAM" id="SSF53244">
    <property type="entry name" value="MurD-like peptide ligases, peptide-binding domain"/>
    <property type="match status" value="1"/>
</dbReference>
<dbReference type="Gene3D" id="3.90.190.20">
    <property type="entry name" value="Mur ligase, C-terminal domain"/>
    <property type="match status" value="1"/>
</dbReference>
<dbReference type="FunFam" id="3.40.1190.10:FF:000008">
    <property type="entry name" value="Folylpolyglutamate synthase"/>
    <property type="match status" value="1"/>
</dbReference>
<dbReference type="EMBL" id="LFYR01000625">
    <property type="protein sequence ID" value="KMZ72501.1"/>
    <property type="molecule type" value="Genomic_DNA"/>
</dbReference>
<dbReference type="GO" id="GO:0005737">
    <property type="term" value="C:cytoplasm"/>
    <property type="evidence" value="ECO:0000318"/>
    <property type="project" value="GO_Central"/>
</dbReference>
<dbReference type="PANTHER" id="PTHR11136:SF16">
    <property type="entry name" value="FOLYLPOLYGLUTAMATE SYNTHASE"/>
    <property type="match status" value="1"/>
</dbReference>
<evidence type="ECO:0000313" key="17">
    <source>
        <dbReference type="EMBL" id="KMZ72501.1"/>
    </source>
</evidence>
<evidence type="ECO:0000313" key="18">
    <source>
        <dbReference type="Proteomes" id="UP000036987"/>
    </source>
</evidence>
<evidence type="ECO:0000256" key="6">
    <source>
        <dbReference type="ARBA" id="ARBA00022598"/>
    </source>
</evidence>
<dbReference type="GO" id="GO:0004326">
    <property type="term" value="F:tetrahydrofolylpolyglutamate synthase activity"/>
    <property type="evidence" value="ECO:0000318"/>
    <property type="project" value="GO_Central"/>
</dbReference>
<comment type="pathway">
    <text evidence="1 14">Cofactor biosynthesis; tetrahydrofolylpolyglutamate biosynthesis.</text>
</comment>
<comment type="function">
    <text evidence="14">Catalyzes conversion of folates to polyglutamate derivatives allowing concentration of folate compounds in the cell and the intracellular retention of these cofactors, which are important substrates for most of the folate-dependent enzymes that are involved in one-carbon transfer reactions involved in purine, pyrimidine and amino acid synthesis.</text>
</comment>
<evidence type="ECO:0000256" key="1">
    <source>
        <dbReference type="ARBA" id="ARBA00005150"/>
    </source>
</evidence>
<evidence type="ECO:0000256" key="9">
    <source>
        <dbReference type="ARBA" id="ARBA00022840"/>
    </source>
</evidence>
<dbReference type="PANTHER" id="PTHR11136">
    <property type="entry name" value="FOLYLPOLYGLUTAMATE SYNTHASE-RELATED"/>
    <property type="match status" value="1"/>
</dbReference>
<dbReference type="InterPro" id="IPR023600">
    <property type="entry name" value="Folylpolyglutamate_synth_euk"/>
</dbReference>
<evidence type="ECO:0000256" key="4">
    <source>
        <dbReference type="ARBA" id="ARBA00018660"/>
    </source>
</evidence>
<comment type="similarity">
    <text evidence="2 14">Belongs to the folylpolyglutamate synthase family.</text>
</comment>
<dbReference type="InterPro" id="IPR001645">
    <property type="entry name" value="Folylpolyglutamate_synth"/>
</dbReference>
<dbReference type="GO" id="GO:0046901">
    <property type="term" value="P:tetrahydrofolylpolyglutamate biosynthetic process"/>
    <property type="evidence" value="ECO:0000318"/>
    <property type="project" value="GO_Central"/>
</dbReference>
<dbReference type="STRING" id="29655.A0A0K9PU49"/>
<keyword evidence="7 16" id="KW-0479">Metal-binding</keyword>
<evidence type="ECO:0000256" key="7">
    <source>
        <dbReference type="ARBA" id="ARBA00022723"/>
    </source>
</evidence>
<keyword evidence="6 14" id="KW-0436">Ligase</keyword>
<evidence type="ECO:0000256" key="8">
    <source>
        <dbReference type="ARBA" id="ARBA00022741"/>
    </source>
</evidence>
<gene>
    <name evidence="17" type="ORF">ZOSMA_162G00210</name>
</gene>
<evidence type="ECO:0000256" key="5">
    <source>
        <dbReference type="ARBA" id="ARBA00022563"/>
    </source>
</evidence>
<protein>
    <recommendedName>
        <fullName evidence="4 14">Folylpolyglutamate synthase</fullName>
        <ecNumber evidence="3 14">6.3.2.17</ecNumber>
    </recommendedName>
    <alternativeName>
        <fullName evidence="12 14">Folylpoly-gamma-glutamate synthetase</fullName>
    </alternativeName>
    <alternativeName>
        <fullName evidence="11 14">Tetrahydrofolylpolyglutamate synthase</fullName>
    </alternativeName>
</protein>
<feature type="binding site" evidence="15">
    <location>
        <position position="391"/>
    </location>
    <ligand>
        <name>ATP</name>
        <dbReference type="ChEBI" id="CHEBI:30616"/>
    </ligand>
</feature>
<comment type="caution">
    <text evidence="17">The sequence shown here is derived from an EMBL/GenBank/DDBJ whole genome shotgun (WGS) entry which is preliminary data.</text>
</comment>
<evidence type="ECO:0000256" key="11">
    <source>
        <dbReference type="ARBA" id="ARBA00030592"/>
    </source>
</evidence>
<keyword evidence="5 14" id="KW-0554">One-carbon metabolism</keyword>
<dbReference type="AlphaFoldDB" id="A0A0K9PU49"/>
<comment type="cofactor">
    <cofactor evidence="14">
        <name>a monovalent cation</name>
        <dbReference type="ChEBI" id="CHEBI:60242"/>
    </cofactor>
    <text evidence="14">A monovalent cation.</text>
</comment>
<evidence type="ECO:0000256" key="15">
    <source>
        <dbReference type="PIRSR" id="PIRSR038895-1"/>
    </source>
</evidence>
<sequence length="573" mass="64217">MFDAITNLHVVTHLPPPEAAPRRLDQLIICTRIAIPRCIHKYLNPIVLRCSAHSNRPPSPPMAYQDALNCLSSLISSKVRGVGTNRGDRFDIMLHYLQACLGILELEEPISKLKVIHVAGTKGKGSTCSFAESILRNCGFRTGLFTSPHLIDVRERFRLEGIEISEDKFLEYFWWCWKKLEEKTNVDVPMPPFFRFLALLAFKIFTIEKVDVAIMEVGLGGRYDATNVVRTPVVCGISSLGYDHTEILGYTLAEIAGEKAGIFKETVPAFTVHQPQEAMHVLEERSSQLNIPLLIAPPLDIAKLNGQKLGLDGDHQYLNAGLAVSLCHTWLKKMGHSENIHLDGNFVLPEEFIRGLTTTKFPGRAQIVQDPHNSMLSQGGVNFGGLTFYLDGAHSPESAEICAKWFSDTVKKEKEQLDSDAKNILLFNCMSVRDPQLLLPRLENVCADHGIYFHKAIFVPNQSVYHKVGSNTLTTNDSSSHIDLSWQQKLERVWRKAVNGDKRYSTNDYIKDEKSDANQSNRSCNEISMVFASLPSAIRWIRETAQKNRAVGFKVLVTGSLHLVGDVLKLIKK</sequence>
<dbReference type="FunFam" id="3.90.190.20:FF:000011">
    <property type="entry name" value="Folylpolyglutamate synthase"/>
    <property type="match status" value="1"/>
</dbReference>
<name>A0A0K9PU49_ZOSMR</name>
<dbReference type="GO" id="GO:0005829">
    <property type="term" value="C:cytosol"/>
    <property type="evidence" value="ECO:0000318"/>
    <property type="project" value="GO_Central"/>
</dbReference>
<dbReference type="UniPathway" id="UPA00850"/>
<dbReference type="PROSITE" id="PS01012">
    <property type="entry name" value="FOLYLPOLYGLU_SYNT_2"/>
    <property type="match status" value="1"/>
</dbReference>
<reference evidence="18" key="1">
    <citation type="journal article" date="2016" name="Nature">
        <title>The genome of the seagrass Zostera marina reveals angiosperm adaptation to the sea.</title>
        <authorList>
            <person name="Olsen J.L."/>
            <person name="Rouze P."/>
            <person name="Verhelst B."/>
            <person name="Lin Y.-C."/>
            <person name="Bayer T."/>
            <person name="Collen J."/>
            <person name="Dattolo E."/>
            <person name="De Paoli E."/>
            <person name="Dittami S."/>
            <person name="Maumus F."/>
            <person name="Michel G."/>
            <person name="Kersting A."/>
            <person name="Lauritano C."/>
            <person name="Lohaus R."/>
            <person name="Toepel M."/>
            <person name="Tonon T."/>
            <person name="Vanneste K."/>
            <person name="Amirebrahimi M."/>
            <person name="Brakel J."/>
            <person name="Bostroem C."/>
            <person name="Chovatia M."/>
            <person name="Grimwood J."/>
            <person name="Jenkins J.W."/>
            <person name="Jueterbock A."/>
            <person name="Mraz A."/>
            <person name="Stam W.T."/>
            <person name="Tice H."/>
            <person name="Bornberg-Bauer E."/>
            <person name="Green P.J."/>
            <person name="Pearson G.A."/>
            <person name="Procaccini G."/>
            <person name="Duarte C.M."/>
            <person name="Schmutz J."/>
            <person name="Reusch T.B.H."/>
            <person name="Van de Peer Y."/>
        </authorList>
    </citation>
    <scope>NUCLEOTIDE SEQUENCE [LARGE SCALE GENOMIC DNA]</scope>
    <source>
        <strain evidence="18">cv. Finnish</strain>
    </source>
</reference>
<dbReference type="Proteomes" id="UP000036987">
    <property type="component" value="Unassembled WGS sequence"/>
</dbReference>
<keyword evidence="9 15" id="KW-0067">ATP-binding</keyword>
<evidence type="ECO:0000256" key="16">
    <source>
        <dbReference type="PIRSR" id="PIRSR038895-2"/>
    </source>
</evidence>
<dbReference type="InterPro" id="IPR036615">
    <property type="entry name" value="Mur_ligase_C_dom_sf"/>
</dbReference>
<keyword evidence="10 16" id="KW-0460">Magnesium</keyword>
<feature type="binding site" evidence="16">
    <location>
        <position position="244"/>
    </location>
    <ligand>
        <name>Mg(2+)</name>
        <dbReference type="ChEBI" id="CHEBI:18420"/>
        <label>1</label>
    </ligand>
</feature>
<dbReference type="SUPFAM" id="SSF53623">
    <property type="entry name" value="MurD-like peptide ligases, catalytic domain"/>
    <property type="match status" value="1"/>
</dbReference>
<evidence type="ECO:0000256" key="13">
    <source>
        <dbReference type="ARBA" id="ARBA00047493"/>
    </source>
</evidence>
<dbReference type="GO" id="GO:0006730">
    <property type="term" value="P:one-carbon metabolic process"/>
    <property type="evidence" value="ECO:0007669"/>
    <property type="project" value="UniProtKB-KW"/>
</dbReference>
<feature type="binding site" evidence="15">
    <location>
        <position position="364"/>
    </location>
    <ligand>
        <name>ATP</name>
        <dbReference type="ChEBI" id="CHEBI:30616"/>
    </ligand>
</feature>